<keyword evidence="8" id="KW-0175">Coiled coil</keyword>
<keyword evidence="12" id="KW-0966">Cell projection</keyword>
<dbReference type="SUPFAM" id="SSF64518">
    <property type="entry name" value="Phase 1 flagellin"/>
    <property type="match status" value="1"/>
</dbReference>
<evidence type="ECO:0000256" key="6">
    <source>
        <dbReference type="ARBA" id="ARBA00023143"/>
    </source>
</evidence>
<protein>
    <recommendedName>
        <fullName evidence="4 7">Flagellar hook-associated protein 1</fullName>
        <shortName evidence="7">HAP1</shortName>
    </recommendedName>
</protein>
<organism evidence="12 13">
    <name type="scientific">Alicyclobacillus sacchari</name>
    <dbReference type="NCBI Taxonomy" id="392010"/>
    <lineage>
        <taxon>Bacteria</taxon>
        <taxon>Bacillati</taxon>
        <taxon>Bacillota</taxon>
        <taxon>Bacilli</taxon>
        <taxon>Bacillales</taxon>
        <taxon>Alicyclobacillaceae</taxon>
        <taxon>Alicyclobacillus</taxon>
    </lineage>
</organism>
<proteinExistence type="inferred from homology"/>
<evidence type="ECO:0000256" key="3">
    <source>
        <dbReference type="ARBA" id="ARBA00009677"/>
    </source>
</evidence>
<evidence type="ECO:0000256" key="7">
    <source>
        <dbReference type="RuleBase" id="RU362065"/>
    </source>
</evidence>
<evidence type="ECO:0000259" key="9">
    <source>
        <dbReference type="Pfam" id="PF00460"/>
    </source>
</evidence>
<dbReference type="InterPro" id="IPR002371">
    <property type="entry name" value="FlgK"/>
</dbReference>
<evidence type="ECO:0000259" key="10">
    <source>
        <dbReference type="Pfam" id="PF06429"/>
    </source>
</evidence>
<dbReference type="AlphaFoldDB" id="A0A4R8LM45"/>
<evidence type="ECO:0000259" key="11">
    <source>
        <dbReference type="Pfam" id="PF22638"/>
    </source>
</evidence>
<dbReference type="GO" id="GO:0005576">
    <property type="term" value="C:extracellular region"/>
    <property type="evidence" value="ECO:0007669"/>
    <property type="project" value="UniProtKB-SubCell"/>
</dbReference>
<dbReference type="PANTHER" id="PTHR30033:SF1">
    <property type="entry name" value="FLAGELLAR HOOK-ASSOCIATED PROTEIN 1"/>
    <property type="match status" value="1"/>
</dbReference>
<evidence type="ECO:0000313" key="13">
    <source>
        <dbReference type="Proteomes" id="UP000294581"/>
    </source>
</evidence>
<gene>
    <name evidence="7" type="primary">flgK</name>
    <name evidence="12" type="ORF">C7445_10848</name>
</gene>
<dbReference type="RefSeq" id="WP_243835094.1">
    <property type="nucleotide sequence ID" value="NZ_SORF01000008.1"/>
</dbReference>
<evidence type="ECO:0000256" key="1">
    <source>
        <dbReference type="ARBA" id="ARBA00004365"/>
    </source>
</evidence>
<dbReference type="Pfam" id="PF22638">
    <property type="entry name" value="FlgK_D1"/>
    <property type="match status" value="1"/>
</dbReference>
<dbReference type="InterPro" id="IPR001444">
    <property type="entry name" value="Flag_bb_rod_N"/>
</dbReference>
<dbReference type="EMBL" id="SORF01000008">
    <property type="protein sequence ID" value="TDY45236.1"/>
    <property type="molecule type" value="Genomic_DNA"/>
</dbReference>
<dbReference type="GO" id="GO:0009424">
    <property type="term" value="C:bacterial-type flagellum hook"/>
    <property type="evidence" value="ECO:0007669"/>
    <property type="project" value="UniProtKB-UniRule"/>
</dbReference>
<accession>A0A4R8LM45</accession>
<dbReference type="Pfam" id="PF00460">
    <property type="entry name" value="Flg_bb_rod"/>
    <property type="match status" value="1"/>
</dbReference>
<keyword evidence="12" id="KW-0282">Flagellum</keyword>
<dbReference type="Proteomes" id="UP000294581">
    <property type="component" value="Unassembled WGS sequence"/>
</dbReference>
<keyword evidence="6 7" id="KW-0975">Bacterial flagellum</keyword>
<dbReference type="PANTHER" id="PTHR30033">
    <property type="entry name" value="FLAGELLAR HOOK-ASSOCIATED PROTEIN 1"/>
    <property type="match status" value="1"/>
</dbReference>
<dbReference type="PRINTS" id="PR01005">
    <property type="entry name" value="FLGHOOKAP1"/>
</dbReference>
<comment type="similarity">
    <text evidence="3 7">Belongs to the flagella basal body rod proteins family.</text>
</comment>
<feature type="domain" description="Flagellar basal body rod protein N-terminal" evidence="9">
    <location>
        <begin position="9"/>
        <end position="38"/>
    </location>
</feature>
<dbReference type="Pfam" id="PF06429">
    <property type="entry name" value="Flg_bbr_C"/>
    <property type="match status" value="1"/>
</dbReference>
<evidence type="ECO:0000256" key="4">
    <source>
        <dbReference type="ARBA" id="ARBA00016244"/>
    </source>
</evidence>
<keyword evidence="5 7" id="KW-0964">Secreted</keyword>
<dbReference type="GO" id="GO:0044780">
    <property type="term" value="P:bacterial-type flagellum assembly"/>
    <property type="evidence" value="ECO:0007669"/>
    <property type="project" value="InterPro"/>
</dbReference>
<feature type="domain" description="Flagellar hook-associated protein FlgK helical" evidence="11">
    <location>
        <begin position="103"/>
        <end position="322"/>
    </location>
</feature>
<dbReference type="InterPro" id="IPR053927">
    <property type="entry name" value="FlgK_helical"/>
</dbReference>
<dbReference type="GO" id="GO:0005198">
    <property type="term" value="F:structural molecule activity"/>
    <property type="evidence" value="ECO:0007669"/>
    <property type="project" value="UniProtKB-UniRule"/>
</dbReference>
<dbReference type="InterPro" id="IPR010930">
    <property type="entry name" value="Flg_bb/hook_C_dom"/>
</dbReference>
<keyword evidence="13" id="KW-1185">Reference proteome</keyword>
<feature type="coiled-coil region" evidence="8">
    <location>
        <begin position="174"/>
        <end position="201"/>
    </location>
</feature>
<comment type="caution">
    <text evidence="12">The sequence shown here is derived from an EMBL/GenBank/DDBJ whole genome shotgun (WGS) entry which is preliminary data.</text>
</comment>
<name>A0A4R8LM45_9BACL</name>
<dbReference type="NCBIfam" id="TIGR02492">
    <property type="entry name" value="flgK_ends"/>
    <property type="match status" value="1"/>
</dbReference>
<keyword evidence="12" id="KW-0969">Cilium</keyword>
<evidence type="ECO:0000256" key="5">
    <source>
        <dbReference type="ARBA" id="ARBA00022525"/>
    </source>
</evidence>
<sequence>MGISTFMPLYVGLSGLESMQQAENVVGNNIDNASTPGYAEEQVNFVENGPFPVVPGSGPDVAGQFGQGVAVGSVTRQDDAYYDEQDRQNQGIYQMYSTHSSVLTQIQGILNEPSSTSMQNSMDQFFSAWQELSNNPSDDAAKQAVITQGQVVGQTFQVVTQQLQQLQSNLTGVVNGQLVQLNQYAQQLANLNKQITQVKQSGENPNQLFDEQSQILDEISKLANITYTPDSAGDGGVDVTVGSGANAVQVVKDDTYSPFPNSSAASSLSTSTPVSLSSLQPQLSAITSGEIAGNVQGYDDASNLLGNIDSFLSGFASQVNSALGGQSFFSYSGGVLTVAMSSPSGLKTGPSGNAGDNGYAVAMVNLQTTSWTINWAYNQQANGGSSVSQSVTGTPDQQLAAMVSGIGTEASGVTFNENTANALQEQSSQLRQSVSGVSLDEQASYMVEFQNAYAAAAKYITTFQSMMQSLLNMVQP</sequence>
<comment type="subcellular location">
    <subcellularLocation>
        <location evidence="1 7">Bacterial flagellum</location>
    </subcellularLocation>
    <subcellularLocation>
        <location evidence="2 7">Secreted</location>
    </subcellularLocation>
</comment>
<reference evidence="12 13" key="1">
    <citation type="submission" date="2019-03" db="EMBL/GenBank/DDBJ databases">
        <title>Genomic Encyclopedia of Type Strains, Phase IV (KMG-IV): sequencing the most valuable type-strain genomes for metagenomic binning, comparative biology and taxonomic classification.</title>
        <authorList>
            <person name="Goeker M."/>
        </authorList>
    </citation>
    <scope>NUCLEOTIDE SEQUENCE [LARGE SCALE GENOMIC DNA]</scope>
    <source>
        <strain evidence="12 13">DSM 17974</strain>
    </source>
</reference>
<evidence type="ECO:0000256" key="8">
    <source>
        <dbReference type="SAM" id="Coils"/>
    </source>
</evidence>
<feature type="domain" description="Flagellar basal-body/hook protein C-terminal" evidence="10">
    <location>
        <begin position="433"/>
        <end position="473"/>
    </location>
</feature>
<evidence type="ECO:0000256" key="2">
    <source>
        <dbReference type="ARBA" id="ARBA00004613"/>
    </source>
</evidence>
<evidence type="ECO:0000313" key="12">
    <source>
        <dbReference type="EMBL" id="TDY45236.1"/>
    </source>
</evidence>